<protein>
    <submittedName>
        <fullName evidence="1">Uncharacterized protein</fullName>
    </submittedName>
</protein>
<dbReference type="AlphaFoldDB" id="A0A0B6YLL0"/>
<dbReference type="PANTHER" id="PTHR22901">
    <property type="entry name" value="SIALATE O-ACETYLESTERASE"/>
    <property type="match status" value="1"/>
</dbReference>
<dbReference type="InterPro" id="IPR039329">
    <property type="entry name" value="SIAE"/>
</dbReference>
<dbReference type="InterPro" id="IPR036514">
    <property type="entry name" value="SGNH_hydro_sf"/>
</dbReference>
<reference evidence="1" key="1">
    <citation type="submission" date="2014-12" db="EMBL/GenBank/DDBJ databases">
        <title>Insight into the proteome of Arion vulgaris.</title>
        <authorList>
            <person name="Aradska J."/>
            <person name="Bulat T."/>
            <person name="Smidak R."/>
            <person name="Sarate P."/>
            <person name="Gangsoo J."/>
            <person name="Sialana F."/>
            <person name="Bilban M."/>
            <person name="Lubec G."/>
        </authorList>
    </citation>
    <scope>NUCLEOTIDE SEQUENCE</scope>
    <source>
        <tissue evidence="1">Skin</tissue>
    </source>
</reference>
<feature type="non-terminal residue" evidence="1">
    <location>
        <position position="1"/>
    </location>
</feature>
<gene>
    <name evidence="1" type="primary">ORF28250</name>
</gene>
<dbReference type="Gene3D" id="3.40.50.1110">
    <property type="entry name" value="SGNH hydrolase"/>
    <property type="match status" value="1"/>
</dbReference>
<dbReference type="GO" id="GO:0005975">
    <property type="term" value="P:carbohydrate metabolic process"/>
    <property type="evidence" value="ECO:0007669"/>
    <property type="project" value="TreeGrafter"/>
</dbReference>
<organism evidence="1">
    <name type="scientific">Arion vulgaris</name>
    <dbReference type="NCBI Taxonomy" id="1028688"/>
    <lineage>
        <taxon>Eukaryota</taxon>
        <taxon>Metazoa</taxon>
        <taxon>Spiralia</taxon>
        <taxon>Lophotrochozoa</taxon>
        <taxon>Mollusca</taxon>
        <taxon>Gastropoda</taxon>
        <taxon>Heterobranchia</taxon>
        <taxon>Euthyneura</taxon>
        <taxon>Panpulmonata</taxon>
        <taxon>Eupulmonata</taxon>
        <taxon>Stylommatophora</taxon>
        <taxon>Helicina</taxon>
        <taxon>Arionoidea</taxon>
        <taxon>Arionidae</taxon>
        <taxon>Arion</taxon>
    </lineage>
</organism>
<dbReference type="SUPFAM" id="SSF52266">
    <property type="entry name" value="SGNH hydrolase"/>
    <property type="match status" value="1"/>
</dbReference>
<sequence>LAKCGNLNKASIKHHNSFIESAMQLRANDEQRLQSPVDNSVLWNAMIYPLLKFSIKGAIWYQGESDAGGVKEDHYNCTFPTMISDWRQNFNQASNKQTDSLFPFGFVQLAPYNNEPTQTYGFPYIRWHQTADYGYAPNPVIPNTFMAVAIDLPDFDSPYGSIHPRDKKEVGDRLSLGGLATVYGKQEVFQGPFPSKTEVSSSGVKITYGSATTLEI</sequence>
<dbReference type="GO" id="GO:0001681">
    <property type="term" value="F:sialate O-acetylesterase activity"/>
    <property type="evidence" value="ECO:0007669"/>
    <property type="project" value="InterPro"/>
</dbReference>
<proteinExistence type="predicted"/>
<dbReference type="EMBL" id="HACG01009811">
    <property type="protein sequence ID" value="CEK56676.1"/>
    <property type="molecule type" value="Transcribed_RNA"/>
</dbReference>
<dbReference type="PANTHER" id="PTHR22901:SF0">
    <property type="entry name" value="SIALATE O-ACETYLESTERASE"/>
    <property type="match status" value="1"/>
</dbReference>
<name>A0A0B6YLL0_9EUPU</name>
<evidence type="ECO:0000313" key="1">
    <source>
        <dbReference type="EMBL" id="CEK56676.1"/>
    </source>
</evidence>
<accession>A0A0B6YLL0</accession>
<feature type="non-terminal residue" evidence="1">
    <location>
        <position position="216"/>
    </location>
</feature>